<dbReference type="Proteomes" id="UP000614272">
    <property type="component" value="Unassembled WGS sequence"/>
</dbReference>
<comment type="caution">
    <text evidence="2">The sequence shown here is derived from an EMBL/GenBank/DDBJ whole genome shotgun (WGS) entry which is preliminary data.</text>
</comment>
<evidence type="ECO:0000313" key="2">
    <source>
        <dbReference type="EMBL" id="GGD76575.1"/>
    </source>
</evidence>
<organism evidence="2 3">
    <name type="scientific">Lacimicrobium alkaliphilum</name>
    <dbReference type="NCBI Taxonomy" id="1526571"/>
    <lineage>
        <taxon>Bacteria</taxon>
        <taxon>Pseudomonadati</taxon>
        <taxon>Pseudomonadota</taxon>
        <taxon>Gammaproteobacteria</taxon>
        <taxon>Alteromonadales</taxon>
        <taxon>Alteromonadaceae</taxon>
        <taxon>Lacimicrobium</taxon>
    </lineage>
</organism>
<name>A0ABQ1RSG0_9ALTE</name>
<keyword evidence="3" id="KW-1185">Reference proteome</keyword>
<dbReference type="EMBL" id="BMGJ01000018">
    <property type="protein sequence ID" value="GGD76575.1"/>
    <property type="molecule type" value="Genomic_DNA"/>
</dbReference>
<keyword evidence="1" id="KW-0472">Membrane</keyword>
<evidence type="ECO:0000256" key="1">
    <source>
        <dbReference type="SAM" id="Phobius"/>
    </source>
</evidence>
<sequence length="63" mass="7057">MQIICPAKNAQPGAADIIRAAKTVLHTDIAVMVMIILMFMFMFMFMAVVARQIYIAIRQLAGR</sequence>
<proteinExistence type="predicted"/>
<keyword evidence="1" id="KW-0812">Transmembrane</keyword>
<feature type="transmembrane region" description="Helical" evidence="1">
    <location>
        <begin position="29"/>
        <end position="50"/>
    </location>
</feature>
<gene>
    <name evidence="2" type="ORF">GCM10011357_34490</name>
</gene>
<protein>
    <submittedName>
        <fullName evidence="2">Uncharacterized protein</fullName>
    </submittedName>
</protein>
<reference evidence="3" key="1">
    <citation type="journal article" date="2019" name="Int. J. Syst. Evol. Microbiol.">
        <title>The Global Catalogue of Microorganisms (GCM) 10K type strain sequencing project: providing services to taxonomists for standard genome sequencing and annotation.</title>
        <authorList>
            <consortium name="The Broad Institute Genomics Platform"/>
            <consortium name="The Broad Institute Genome Sequencing Center for Infectious Disease"/>
            <person name="Wu L."/>
            <person name="Ma J."/>
        </authorList>
    </citation>
    <scope>NUCLEOTIDE SEQUENCE [LARGE SCALE GENOMIC DNA]</scope>
    <source>
        <strain evidence="3">CGMCC 1.12923</strain>
    </source>
</reference>
<accession>A0ABQ1RSG0</accession>
<evidence type="ECO:0000313" key="3">
    <source>
        <dbReference type="Proteomes" id="UP000614272"/>
    </source>
</evidence>
<keyword evidence="1" id="KW-1133">Transmembrane helix</keyword>